<evidence type="ECO:0000313" key="7">
    <source>
        <dbReference type="Proteomes" id="UP000026941"/>
    </source>
</evidence>
<feature type="transmembrane region" description="Helical" evidence="5">
    <location>
        <begin position="119"/>
        <end position="139"/>
    </location>
</feature>
<organism evidence="6 7">
    <name type="scientific">Rhizobium rhizogenes NBRC 13257</name>
    <dbReference type="NCBI Taxonomy" id="1220581"/>
    <lineage>
        <taxon>Bacteria</taxon>
        <taxon>Pseudomonadati</taxon>
        <taxon>Pseudomonadota</taxon>
        <taxon>Alphaproteobacteria</taxon>
        <taxon>Hyphomicrobiales</taxon>
        <taxon>Rhizobiaceae</taxon>
        <taxon>Rhizobium/Agrobacterium group</taxon>
        <taxon>Rhizobium</taxon>
    </lineage>
</organism>
<proteinExistence type="predicted"/>
<evidence type="ECO:0000256" key="1">
    <source>
        <dbReference type="ARBA" id="ARBA00004370"/>
    </source>
</evidence>
<feature type="transmembrane region" description="Helical" evidence="5">
    <location>
        <begin position="6"/>
        <end position="26"/>
    </location>
</feature>
<dbReference type="Gene3D" id="1.20.120.550">
    <property type="entry name" value="Membrane associated eicosanoid/glutathione metabolism-like domain"/>
    <property type="match status" value="1"/>
</dbReference>
<comment type="caution">
    <text evidence="6">The sequence shown here is derived from an EMBL/GenBank/DDBJ whole genome shotgun (WGS) entry which is preliminary data.</text>
</comment>
<dbReference type="SUPFAM" id="SSF161084">
    <property type="entry name" value="MAPEG domain-like"/>
    <property type="match status" value="1"/>
</dbReference>
<dbReference type="RefSeq" id="WP_034520358.1">
    <property type="nucleotide sequence ID" value="NZ_BAYX01000009.1"/>
</dbReference>
<evidence type="ECO:0000256" key="4">
    <source>
        <dbReference type="ARBA" id="ARBA00023136"/>
    </source>
</evidence>
<evidence type="ECO:0000256" key="3">
    <source>
        <dbReference type="ARBA" id="ARBA00022989"/>
    </source>
</evidence>
<dbReference type="InterPro" id="IPR023352">
    <property type="entry name" value="MAPEG-like_dom_sf"/>
</dbReference>
<evidence type="ECO:0000313" key="6">
    <source>
        <dbReference type="EMBL" id="GAJ94902.1"/>
    </source>
</evidence>
<dbReference type="GO" id="GO:0016020">
    <property type="term" value="C:membrane"/>
    <property type="evidence" value="ECO:0007669"/>
    <property type="project" value="UniProtKB-SubCell"/>
</dbReference>
<dbReference type="Proteomes" id="UP000026941">
    <property type="component" value="Unassembled WGS sequence"/>
</dbReference>
<keyword evidence="3 5" id="KW-1133">Transmembrane helix</keyword>
<protein>
    <recommendedName>
        <fullName evidence="8">MAPEG family protein</fullName>
    </recommendedName>
</protein>
<keyword evidence="2 5" id="KW-0812">Transmembrane</keyword>
<evidence type="ECO:0000256" key="5">
    <source>
        <dbReference type="SAM" id="Phobius"/>
    </source>
</evidence>
<comment type="subcellular location">
    <subcellularLocation>
        <location evidence="1">Membrane</location>
    </subcellularLocation>
</comment>
<dbReference type="Pfam" id="PF01124">
    <property type="entry name" value="MAPEG"/>
    <property type="match status" value="1"/>
</dbReference>
<evidence type="ECO:0008006" key="8">
    <source>
        <dbReference type="Google" id="ProtNLM"/>
    </source>
</evidence>
<dbReference type="AlphaFoldDB" id="A0AA87U5U5"/>
<evidence type="ECO:0000256" key="2">
    <source>
        <dbReference type="ARBA" id="ARBA00022692"/>
    </source>
</evidence>
<reference evidence="6 7" key="1">
    <citation type="submission" date="2014-05" db="EMBL/GenBank/DDBJ databases">
        <title>Whole genome shotgun sequence of Rhizobium rhizogenes NBRC 13257.</title>
        <authorList>
            <person name="Katano-Makiyama Y."/>
            <person name="Hosoyama A."/>
            <person name="Hashimoto M."/>
            <person name="Hosoyama Y."/>
            <person name="Noguchi M."/>
            <person name="Tsuchikane K."/>
            <person name="Kimura A."/>
            <person name="Ohji S."/>
            <person name="Ichikawa N."/>
            <person name="Yamazoe A."/>
            <person name="Fujita N."/>
        </authorList>
    </citation>
    <scope>NUCLEOTIDE SEQUENCE [LARGE SCALE GENOMIC DNA]</scope>
    <source>
        <strain evidence="6 7">NBRC 13257</strain>
    </source>
</reference>
<dbReference type="EMBL" id="BAYX01000009">
    <property type="protein sequence ID" value="GAJ94902.1"/>
    <property type="molecule type" value="Genomic_DNA"/>
</dbReference>
<name>A0AA87U5U5_RHIRH</name>
<dbReference type="InterPro" id="IPR001129">
    <property type="entry name" value="Membr-assoc_MAPEG"/>
</dbReference>
<gene>
    <name evidence="6" type="ORF">RRH01S_09_02170</name>
</gene>
<accession>A0AA87U5U5</accession>
<sequence length="145" mass="16275">MTGYEMLWPMVAHAGLVYILYGLLGLRRRDLVKAGKIRLSQFRENHAANEAAESLVVRNSIANQFELPVLFHACCITLFIAQADNLPAVILAWVFVATRYAHAYVHVTSNNLRYRSPLFALGYIVLAGMWAWLAVWLAVTQAMPA</sequence>
<keyword evidence="4 5" id="KW-0472">Membrane</keyword>